<dbReference type="PANTHER" id="PTHR43742:SF10">
    <property type="entry name" value="TRIMETHYLAMINE-N-OXIDE REDUCTASE 2"/>
    <property type="match status" value="1"/>
</dbReference>
<name>A0A812S169_SYMPI</name>
<reference evidence="7" key="1">
    <citation type="submission" date="2021-02" db="EMBL/GenBank/DDBJ databases">
        <authorList>
            <person name="Dougan E. K."/>
            <person name="Rhodes N."/>
            <person name="Thang M."/>
            <person name="Chan C."/>
        </authorList>
    </citation>
    <scope>NUCLEOTIDE SEQUENCE</scope>
</reference>
<dbReference type="SUPFAM" id="SSF50692">
    <property type="entry name" value="ADC-like"/>
    <property type="match status" value="1"/>
</dbReference>
<dbReference type="Gene3D" id="3.90.55.10">
    <property type="entry name" value="Dimethylsulfoxide Reductase, domain 3"/>
    <property type="match status" value="1"/>
</dbReference>
<dbReference type="InterPro" id="IPR006657">
    <property type="entry name" value="MoPterin_dinucl-bd_dom"/>
</dbReference>
<dbReference type="Pfam" id="PF18364">
    <property type="entry name" value="Molybdopterin_N"/>
    <property type="match status" value="1"/>
</dbReference>
<dbReference type="PANTHER" id="PTHR43742">
    <property type="entry name" value="TRIMETHYLAMINE-N-OXIDE REDUCTASE"/>
    <property type="match status" value="1"/>
</dbReference>
<dbReference type="SMART" id="SM00849">
    <property type="entry name" value="Lactamase_B"/>
    <property type="match status" value="1"/>
</dbReference>
<keyword evidence="8" id="KW-1185">Reference proteome</keyword>
<comment type="similarity">
    <text evidence="2">Belongs to the prokaryotic molybdopterin-containing oxidoreductase family.</text>
</comment>
<evidence type="ECO:0000313" key="7">
    <source>
        <dbReference type="EMBL" id="CAE7460208.1"/>
    </source>
</evidence>
<dbReference type="OrthoDB" id="433510at2759"/>
<dbReference type="GO" id="GO:0043546">
    <property type="term" value="F:molybdopterin cofactor binding"/>
    <property type="evidence" value="ECO:0007669"/>
    <property type="project" value="InterPro"/>
</dbReference>
<evidence type="ECO:0000256" key="1">
    <source>
        <dbReference type="ARBA" id="ARBA00001942"/>
    </source>
</evidence>
<keyword evidence="3" id="KW-0500">Molybdenum</keyword>
<dbReference type="EMBL" id="CAJNIZ010022224">
    <property type="protein sequence ID" value="CAE7460208.1"/>
    <property type="molecule type" value="Genomic_DNA"/>
</dbReference>
<keyword evidence="5" id="KW-0560">Oxidoreductase</keyword>
<evidence type="ECO:0000256" key="2">
    <source>
        <dbReference type="ARBA" id="ARBA00010312"/>
    </source>
</evidence>
<dbReference type="Pfam" id="PF00753">
    <property type="entry name" value="Lactamase_B"/>
    <property type="match status" value="1"/>
</dbReference>
<comment type="cofactor">
    <cofactor evidence="1">
        <name>Mo-bis(molybdopterin guanine dinucleotide)</name>
        <dbReference type="ChEBI" id="CHEBI:60539"/>
    </cofactor>
</comment>
<dbReference type="GO" id="GO:0030151">
    <property type="term" value="F:molybdenum ion binding"/>
    <property type="evidence" value="ECO:0007669"/>
    <property type="project" value="TreeGrafter"/>
</dbReference>
<accession>A0A812S169</accession>
<dbReference type="SUPFAM" id="SSF56281">
    <property type="entry name" value="Metallo-hydrolase/oxidoreductase"/>
    <property type="match status" value="1"/>
</dbReference>
<proteinExistence type="inferred from homology"/>
<dbReference type="Gene3D" id="3.40.50.740">
    <property type="match status" value="1"/>
</dbReference>
<dbReference type="GO" id="GO:0009055">
    <property type="term" value="F:electron transfer activity"/>
    <property type="evidence" value="ECO:0007669"/>
    <property type="project" value="TreeGrafter"/>
</dbReference>
<dbReference type="InterPro" id="IPR006656">
    <property type="entry name" value="Mopterin_OxRdtase"/>
</dbReference>
<dbReference type="AlphaFoldDB" id="A0A812S169"/>
<evidence type="ECO:0000259" key="6">
    <source>
        <dbReference type="SMART" id="SM00849"/>
    </source>
</evidence>
<evidence type="ECO:0000256" key="4">
    <source>
        <dbReference type="ARBA" id="ARBA00022723"/>
    </source>
</evidence>
<dbReference type="InterPro" id="IPR050612">
    <property type="entry name" value="Prok_Mopterin_Oxidored"/>
</dbReference>
<evidence type="ECO:0000256" key="5">
    <source>
        <dbReference type="ARBA" id="ARBA00023002"/>
    </source>
</evidence>
<dbReference type="Gene3D" id="3.40.228.10">
    <property type="entry name" value="Dimethylsulfoxide Reductase, domain 2"/>
    <property type="match status" value="1"/>
</dbReference>
<gene>
    <name evidence="7" type="primary">dorA</name>
    <name evidence="7" type="ORF">SPIL2461_LOCUS11475</name>
</gene>
<dbReference type="Pfam" id="PF00384">
    <property type="entry name" value="Molybdopterin"/>
    <property type="match status" value="1"/>
</dbReference>
<dbReference type="InterPro" id="IPR009010">
    <property type="entry name" value="Asp_de-COase-like_dom_sf"/>
</dbReference>
<dbReference type="Proteomes" id="UP000649617">
    <property type="component" value="Unassembled WGS sequence"/>
</dbReference>
<evidence type="ECO:0000256" key="3">
    <source>
        <dbReference type="ARBA" id="ARBA00022505"/>
    </source>
</evidence>
<dbReference type="Pfam" id="PF01568">
    <property type="entry name" value="Molydop_binding"/>
    <property type="match status" value="1"/>
</dbReference>
<dbReference type="Gene3D" id="2.40.40.20">
    <property type="match status" value="1"/>
</dbReference>
<dbReference type="GO" id="GO:0009061">
    <property type="term" value="P:anaerobic respiration"/>
    <property type="evidence" value="ECO:0007669"/>
    <property type="project" value="TreeGrafter"/>
</dbReference>
<dbReference type="InterPro" id="IPR001279">
    <property type="entry name" value="Metallo-B-lactamas"/>
</dbReference>
<feature type="domain" description="Metallo-beta-lactamase" evidence="6">
    <location>
        <begin position="936"/>
        <end position="1097"/>
    </location>
</feature>
<comment type="caution">
    <text evidence="7">The sequence shown here is derived from an EMBL/GenBank/DDBJ whole genome shotgun (WGS) entry which is preliminary data.</text>
</comment>
<dbReference type="InterPro" id="IPR041460">
    <property type="entry name" value="Molybdopterin_N"/>
</dbReference>
<dbReference type="Gene3D" id="3.60.15.10">
    <property type="entry name" value="Ribonuclease Z/Hydroxyacylglutathione hydrolase-like"/>
    <property type="match status" value="1"/>
</dbReference>
<dbReference type="GO" id="GO:0016491">
    <property type="term" value="F:oxidoreductase activity"/>
    <property type="evidence" value="ECO:0007669"/>
    <property type="project" value="UniProtKB-KW"/>
</dbReference>
<evidence type="ECO:0000313" key="8">
    <source>
        <dbReference type="Proteomes" id="UP000649617"/>
    </source>
</evidence>
<keyword evidence="4" id="KW-0479">Metal-binding</keyword>
<organism evidence="7 8">
    <name type="scientific">Symbiodinium pilosum</name>
    <name type="common">Dinoflagellate</name>
    <dbReference type="NCBI Taxonomy" id="2952"/>
    <lineage>
        <taxon>Eukaryota</taxon>
        <taxon>Sar</taxon>
        <taxon>Alveolata</taxon>
        <taxon>Dinophyceae</taxon>
        <taxon>Suessiales</taxon>
        <taxon>Symbiodiniaceae</taxon>
        <taxon>Symbiodinium</taxon>
    </lineage>
</organism>
<protein>
    <submittedName>
        <fullName evidence="7">DorA protein</fullName>
    </submittedName>
</protein>
<dbReference type="SUPFAM" id="SSF53706">
    <property type="entry name" value="Formate dehydrogenase/DMSO reductase, domains 1-3"/>
    <property type="match status" value="1"/>
</dbReference>
<sequence>MQYRTATQWGVFDVTVSDGVIQRVDGIQQDPDPAAIGQTLLDGVQHASRIQRPAIRKGWLAAAHRNRKLRGNDSFVDVPWDEALDMAAQEIARVIAEKGNKSIYAGSYGWASAGRFHHAQSQLHKFINLLGGSTRAMNSYSTAAAQVILPHVVAPWSEIELQQTSWDEIAQGAELMVAFGGIPLRNTQVAYGGITEHQSQGGLRGALAAGTKLVNVSPVSHDMPAWSQAQWVAARPGTDVALMLGLAYVLEAENLLDRTFLESHCHGYATFCRYLLGEADGIAKSPAWAAQICGVDAGVIEQLAREMAHKKTFITAAWSLQRAHHGEQPYWMLVVLAAMLGQIGLPGCGFGFGYGAEGFIGSSWRRFNWATFSKGMNPTRFAIPVARITDMLLNPGADVDYDGRKITYPEIDLIYWAGGNPFHHHQDLNRLVEGWRKPSTVIVNEPWWTPTAQWADIVFPATTALEREDICASSHDPYAHAMQQALPVQHDACSDHEIFAGLAARLDVGEAFVEGRNEQDWLRHMWEKSADKARTEGFELPEFDAFWRNRIYKIPEQSARKTWLADFRADPLNNPLNTPSGKLEIFSDAIAGFDYDDCPGHPTWLEPFERLGGHNSEKYKLHLLTPQPEKRLHSQMDPSAHSHSGKVAGKEVLLMHSTTAAARNIRQGDIVRIYNDRGACLAAVGFDDNRLADVVSLPTEPEFDQFHAIFIEHMLIFRDLLHEAAVLLLRAEIHDGFDNRAVVPAAVKECDFTRVRQLFGITLKIPLPLFHFGRFRQRDHTGATRIHVFNEATNRATFSSCVSTFYNDRNPTPLQLHRALQFDKFDLKLFQFALILKRCQGFGDIDIFSVFCGDELRRALKEVVPLLLHGSSFATAEPSLSPPDEPLIDLSTVQWMHGHQDCDSTRLATNYVEWQVIRYRNDTYIFRQNKCSNYEAPFVYLFVGAQRALLIDSGATAAGGSSLVDAIRAITTLPVVVAHSHGHGDHHAGDAAMQAAEGFTVVGTGPTAVQSFFKFEGWPRNAVKLELGGRNIELLPIPGHHDDDIAFYDPRSRFVVTGDTLYPGRLYIGDWAAYRASITRLMQWVASHEVTYVMGTHIEMSNTPNVDYPIGTTFQPDEISLPLGVSDIEKLEATIADMDKPRRTYLERFILWPKD</sequence>
<dbReference type="InterPro" id="IPR036866">
    <property type="entry name" value="RibonucZ/Hydroxyglut_hydro"/>
</dbReference>